<evidence type="ECO:0000256" key="2">
    <source>
        <dbReference type="ARBA" id="ARBA00022679"/>
    </source>
</evidence>
<dbReference type="InterPro" id="IPR016461">
    <property type="entry name" value="COMT-like"/>
</dbReference>
<dbReference type="PROSITE" id="PS51683">
    <property type="entry name" value="SAM_OMT_II"/>
    <property type="match status" value="1"/>
</dbReference>
<comment type="caution">
    <text evidence="5">The sequence shown here is derived from an EMBL/GenBank/DDBJ whole genome shotgun (WGS) entry which is preliminary data.</text>
</comment>
<feature type="non-terminal residue" evidence="5">
    <location>
        <position position="172"/>
    </location>
</feature>
<reference evidence="5" key="1">
    <citation type="submission" date="2020-07" db="EMBL/GenBank/DDBJ databases">
        <title>Huge and variable diversity of episymbiotic CPR bacteria and DPANN archaea in groundwater ecosystems.</title>
        <authorList>
            <person name="He C.Y."/>
            <person name="Keren R."/>
            <person name="Whittaker M."/>
            <person name="Farag I.F."/>
            <person name="Doudna J."/>
            <person name="Cate J.H.D."/>
            <person name="Banfield J.F."/>
        </authorList>
    </citation>
    <scope>NUCLEOTIDE SEQUENCE</scope>
    <source>
        <strain evidence="5">NC_groundwater_672_Ag_B-0.1um_62_36</strain>
    </source>
</reference>
<evidence type="ECO:0000256" key="1">
    <source>
        <dbReference type="ARBA" id="ARBA00022603"/>
    </source>
</evidence>
<gene>
    <name evidence="5" type="ORF">HYY20_03675</name>
</gene>
<name>A0A932CMQ4_UNCTE</name>
<keyword evidence="3" id="KW-0949">S-adenosyl-L-methionine</keyword>
<evidence type="ECO:0000259" key="4">
    <source>
        <dbReference type="Pfam" id="PF00891"/>
    </source>
</evidence>
<dbReference type="Gene3D" id="3.40.50.150">
    <property type="entry name" value="Vaccinia Virus protein VP39"/>
    <property type="match status" value="1"/>
</dbReference>
<proteinExistence type="predicted"/>
<evidence type="ECO:0000256" key="3">
    <source>
        <dbReference type="ARBA" id="ARBA00022691"/>
    </source>
</evidence>
<dbReference type="GO" id="GO:0032259">
    <property type="term" value="P:methylation"/>
    <property type="evidence" value="ECO:0007669"/>
    <property type="project" value="UniProtKB-KW"/>
</dbReference>
<sequence>MAARFPFIEEVLEIEWGGEGVNPEPPNRIKLYSRQLYRDISLGLQLTTTATTAGQLEAARARRLIDVAGGSGIIAVELAELSPSLEAVVFDLPLVCEAAREVIEASPAVSRVKVHPGFDLAILSSILHALGPDGCCSLIRETFECLHPGGCIAVLDCLLNQEKGGPPFAALF</sequence>
<dbReference type="AlphaFoldDB" id="A0A932CMQ4"/>
<organism evidence="5 6">
    <name type="scientific">Tectimicrobiota bacterium</name>
    <dbReference type="NCBI Taxonomy" id="2528274"/>
    <lineage>
        <taxon>Bacteria</taxon>
        <taxon>Pseudomonadati</taxon>
        <taxon>Nitrospinota/Tectimicrobiota group</taxon>
        <taxon>Candidatus Tectimicrobiota</taxon>
    </lineage>
</organism>
<keyword evidence="2" id="KW-0808">Transferase</keyword>
<dbReference type="EMBL" id="JACPRF010000112">
    <property type="protein sequence ID" value="MBI2875957.1"/>
    <property type="molecule type" value="Genomic_DNA"/>
</dbReference>
<evidence type="ECO:0000313" key="6">
    <source>
        <dbReference type="Proteomes" id="UP000769766"/>
    </source>
</evidence>
<dbReference type="Proteomes" id="UP000769766">
    <property type="component" value="Unassembled WGS sequence"/>
</dbReference>
<keyword evidence="1" id="KW-0489">Methyltransferase</keyword>
<feature type="domain" description="O-methyltransferase C-terminal" evidence="4">
    <location>
        <begin position="58"/>
        <end position="166"/>
    </location>
</feature>
<dbReference type="GO" id="GO:0008171">
    <property type="term" value="F:O-methyltransferase activity"/>
    <property type="evidence" value="ECO:0007669"/>
    <property type="project" value="InterPro"/>
</dbReference>
<dbReference type="InterPro" id="IPR001077">
    <property type="entry name" value="COMT_C"/>
</dbReference>
<dbReference type="SUPFAM" id="SSF53335">
    <property type="entry name" value="S-adenosyl-L-methionine-dependent methyltransferases"/>
    <property type="match status" value="1"/>
</dbReference>
<dbReference type="Pfam" id="PF00891">
    <property type="entry name" value="Methyltransf_2"/>
    <property type="match status" value="1"/>
</dbReference>
<protein>
    <recommendedName>
        <fullName evidence="4">O-methyltransferase C-terminal domain-containing protein</fullName>
    </recommendedName>
</protein>
<evidence type="ECO:0000313" key="5">
    <source>
        <dbReference type="EMBL" id="MBI2875957.1"/>
    </source>
</evidence>
<accession>A0A932CMQ4</accession>
<dbReference type="InterPro" id="IPR029063">
    <property type="entry name" value="SAM-dependent_MTases_sf"/>
</dbReference>